<dbReference type="PROSITE" id="PS50297">
    <property type="entry name" value="ANK_REP_REGION"/>
    <property type="match status" value="4"/>
</dbReference>
<dbReference type="GO" id="GO:0005737">
    <property type="term" value="C:cytoplasm"/>
    <property type="evidence" value="ECO:0007669"/>
    <property type="project" value="TreeGrafter"/>
</dbReference>
<feature type="repeat" description="ANK" evidence="3">
    <location>
        <begin position="1"/>
        <end position="31"/>
    </location>
</feature>
<keyword evidence="1" id="KW-0677">Repeat</keyword>
<name>A0AAE0L8P0_9CHLO</name>
<evidence type="ECO:0000313" key="4">
    <source>
        <dbReference type="EMBL" id="KAK3275854.1"/>
    </source>
</evidence>
<dbReference type="PANTHER" id="PTHR24198:SF165">
    <property type="entry name" value="ANKYRIN REPEAT-CONTAINING PROTEIN-RELATED"/>
    <property type="match status" value="1"/>
</dbReference>
<evidence type="ECO:0000256" key="3">
    <source>
        <dbReference type="PROSITE-ProRule" id="PRU00023"/>
    </source>
</evidence>
<dbReference type="Proteomes" id="UP001190700">
    <property type="component" value="Unassembled WGS sequence"/>
</dbReference>
<reference evidence="4 5" key="1">
    <citation type="journal article" date="2015" name="Genome Biol. Evol.">
        <title>Comparative Genomics of a Bacterivorous Green Alga Reveals Evolutionary Causalities and Consequences of Phago-Mixotrophic Mode of Nutrition.</title>
        <authorList>
            <person name="Burns J.A."/>
            <person name="Paasch A."/>
            <person name="Narechania A."/>
            <person name="Kim E."/>
        </authorList>
    </citation>
    <scope>NUCLEOTIDE SEQUENCE [LARGE SCALE GENOMIC DNA]</scope>
    <source>
        <strain evidence="4 5">PLY_AMNH</strain>
    </source>
</reference>
<dbReference type="Pfam" id="PF12796">
    <property type="entry name" value="Ank_2"/>
    <property type="match status" value="2"/>
</dbReference>
<feature type="non-terminal residue" evidence="4">
    <location>
        <position position="188"/>
    </location>
</feature>
<dbReference type="Gene3D" id="1.25.40.20">
    <property type="entry name" value="Ankyrin repeat-containing domain"/>
    <property type="match status" value="2"/>
</dbReference>
<feature type="repeat" description="ANK" evidence="3">
    <location>
        <begin position="156"/>
        <end position="188"/>
    </location>
</feature>
<proteinExistence type="predicted"/>
<gene>
    <name evidence="4" type="ORF">CYMTET_16033</name>
</gene>
<dbReference type="PROSITE" id="PS50088">
    <property type="entry name" value="ANK_REPEAT"/>
    <property type="match status" value="4"/>
</dbReference>
<dbReference type="InterPro" id="IPR002110">
    <property type="entry name" value="Ankyrin_rpt"/>
</dbReference>
<evidence type="ECO:0000256" key="1">
    <source>
        <dbReference type="ARBA" id="ARBA00022737"/>
    </source>
</evidence>
<evidence type="ECO:0000313" key="5">
    <source>
        <dbReference type="Proteomes" id="UP001190700"/>
    </source>
</evidence>
<dbReference type="EMBL" id="LGRX02006967">
    <property type="protein sequence ID" value="KAK3275854.1"/>
    <property type="molecule type" value="Genomic_DNA"/>
</dbReference>
<dbReference type="InterPro" id="IPR036770">
    <property type="entry name" value="Ankyrin_rpt-contain_sf"/>
</dbReference>
<keyword evidence="5" id="KW-1185">Reference proteome</keyword>
<sequence>MAPIHISCANGELHLVKGELDRGVDVNVKDERSGDTCLHRACANGNAELTKFLLDRSASVSMKNKVLRTPLHEACESGDVSSAKLILGAGADPASCDKGLQAPLHRAAFRGHHEVLWMVLKWVKEKQLAAREVVLVSDGRDFSQVTQELVNKKDSAGWTPLHLAAQQGHVSAAQTLLEYGAKVCATNM</sequence>
<protein>
    <submittedName>
        <fullName evidence="4">Uncharacterized protein</fullName>
    </submittedName>
</protein>
<comment type="caution">
    <text evidence="4">The sequence shown here is derived from an EMBL/GenBank/DDBJ whole genome shotgun (WGS) entry which is preliminary data.</text>
</comment>
<dbReference type="SUPFAM" id="SSF48403">
    <property type="entry name" value="Ankyrin repeat"/>
    <property type="match status" value="1"/>
</dbReference>
<accession>A0AAE0L8P0</accession>
<evidence type="ECO:0000256" key="2">
    <source>
        <dbReference type="ARBA" id="ARBA00023043"/>
    </source>
</evidence>
<keyword evidence="2 3" id="KW-0040">ANK repeat</keyword>
<dbReference type="PANTHER" id="PTHR24198">
    <property type="entry name" value="ANKYRIN REPEAT AND PROTEIN KINASE DOMAIN-CONTAINING PROTEIN"/>
    <property type="match status" value="1"/>
</dbReference>
<organism evidence="4 5">
    <name type="scientific">Cymbomonas tetramitiformis</name>
    <dbReference type="NCBI Taxonomy" id="36881"/>
    <lineage>
        <taxon>Eukaryota</taxon>
        <taxon>Viridiplantae</taxon>
        <taxon>Chlorophyta</taxon>
        <taxon>Pyramimonadophyceae</taxon>
        <taxon>Pyramimonadales</taxon>
        <taxon>Pyramimonadaceae</taxon>
        <taxon>Cymbomonas</taxon>
    </lineage>
</organism>
<feature type="repeat" description="ANK" evidence="3">
    <location>
        <begin position="33"/>
        <end position="65"/>
    </location>
</feature>
<feature type="repeat" description="ANK" evidence="3">
    <location>
        <begin position="66"/>
        <end position="98"/>
    </location>
</feature>
<dbReference type="SMART" id="SM00248">
    <property type="entry name" value="ANK"/>
    <property type="match status" value="5"/>
</dbReference>
<dbReference type="AlphaFoldDB" id="A0AAE0L8P0"/>